<keyword evidence="3" id="KW-0804">Transcription</keyword>
<dbReference type="GO" id="GO:0003700">
    <property type="term" value="F:DNA-binding transcription factor activity"/>
    <property type="evidence" value="ECO:0007669"/>
    <property type="project" value="TreeGrafter"/>
</dbReference>
<keyword evidence="1" id="KW-0805">Transcription regulation</keyword>
<evidence type="ECO:0000256" key="1">
    <source>
        <dbReference type="ARBA" id="ARBA00023015"/>
    </source>
</evidence>
<dbReference type="GO" id="GO:0003677">
    <property type="term" value="F:DNA binding"/>
    <property type="evidence" value="ECO:0007669"/>
    <property type="project" value="UniProtKB-KW"/>
</dbReference>
<dbReference type="SUPFAM" id="SSF46785">
    <property type="entry name" value="Winged helix' DNA-binding domain"/>
    <property type="match status" value="1"/>
</dbReference>
<dbReference type="AlphaFoldDB" id="A0A2A2SCR5"/>
<dbReference type="Gene3D" id="2.60.120.10">
    <property type="entry name" value="Jelly Rolls"/>
    <property type="match status" value="1"/>
</dbReference>
<dbReference type="PROSITE" id="PS51063">
    <property type="entry name" value="HTH_CRP_2"/>
    <property type="match status" value="1"/>
</dbReference>
<dbReference type="PANTHER" id="PTHR24567">
    <property type="entry name" value="CRP FAMILY TRANSCRIPTIONAL REGULATORY PROTEIN"/>
    <property type="match status" value="1"/>
</dbReference>
<evidence type="ECO:0000259" key="5">
    <source>
        <dbReference type="PROSITE" id="PS50042"/>
    </source>
</evidence>
<dbReference type="InterPro" id="IPR012318">
    <property type="entry name" value="HTH_CRP"/>
</dbReference>
<dbReference type="EMBL" id="NSLI01000004">
    <property type="protein sequence ID" value="PAX06995.1"/>
    <property type="molecule type" value="Genomic_DNA"/>
</dbReference>
<gene>
    <name evidence="7" type="ORF">CKY28_13095</name>
</gene>
<evidence type="ECO:0000259" key="6">
    <source>
        <dbReference type="PROSITE" id="PS51063"/>
    </source>
</evidence>
<dbReference type="InterPro" id="IPR036390">
    <property type="entry name" value="WH_DNA-bd_sf"/>
</dbReference>
<dbReference type="OrthoDB" id="3182344at2"/>
<organism evidence="7 8">
    <name type="scientific">Sphingomonas lenta</name>
    <dbReference type="NCBI Taxonomy" id="1141887"/>
    <lineage>
        <taxon>Bacteria</taxon>
        <taxon>Pseudomonadati</taxon>
        <taxon>Pseudomonadota</taxon>
        <taxon>Alphaproteobacteria</taxon>
        <taxon>Sphingomonadales</taxon>
        <taxon>Sphingomonadaceae</taxon>
        <taxon>Sphingomonas</taxon>
    </lineage>
</organism>
<sequence>MAHQLGLVAAARRALPGDLADRLSPHATVLRSRGGRLLLNVGAPSTSVHLVLEGRVQVVVCSGHGGEVILRDLAAGDLFGELSAIDGRPRSTSIVALGDCTVASIPGPAFRDAACATPEGALWLARRLTAQVRGLTERILELNTLRVPARLHCELLRLSTDDPETGGRTIDPAPTHADLAARVGTHREAVTRELRWLAGRNILAQHRRRIEITDVPALAKLVREAKGDDRDPLEDAAANDARMLGTTA</sequence>
<evidence type="ECO:0000313" key="7">
    <source>
        <dbReference type="EMBL" id="PAX06995.1"/>
    </source>
</evidence>
<evidence type="ECO:0000313" key="8">
    <source>
        <dbReference type="Proteomes" id="UP000218151"/>
    </source>
</evidence>
<proteinExistence type="predicted"/>
<dbReference type="SUPFAM" id="SSF51206">
    <property type="entry name" value="cAMP-binding domain-like"/>
    <property type="match status" value="1"/>
</dbReference>
<dbReference type="InterPro" id="IPR018490">
    <property type="entry name" value="cNMP-bd_dom_sf"/>
</dbReference>
<dbReference type="SMART" id="SM00419">
    <property type="entry name" value="HTH_CRP"/>
    <property type="match status" value="1"/>
</dbReference>
<reference evidence="8" key="1">
    <citation type="submission" date="2017-09" db="EMBL/GenBank/DDBJ databases">
        <authorList>
            <person name="Feng G."/>
            <person name="Zhu H."/>
        </authorList>
    </citation>
    <scope>NUCLEOTIDE SEQUENCE [LARGE SCALE GENOMIC DNA]</scope>
    <source>
        <strain evidence="8">1PNM-20</strain>
    </source>
</reference>
<name>A0A2A2SCR5_9SPHN</name>
<evidence type="ECO:0000256" key="3">
    <source>
        <dbReference type="ARBA" id="ARBA00023163"/>
    </source>
</evidence>
<dbReference type="InterPro" id="IPR014710">
    <property type="entry name" value="RmlC-like_jellyroll"/>
</dbReference>
<dbReference type="Pfam" id="PF00027">
    <property type="entry name" value="cNMP_binding"/>
    <property type="match status" value="1"/>
</dbReference>
<comment type="caution">
    <text evidence="7">The sequence shown here is derived from an EMBL/GenBank/DDBJ whole genome shotgun (WGS) entry which is preliminary data.</text>
</comment>
<dbReference type="Pfam" id="PF13545">
    <property type="entry name" value="HTH_Crp_2"/>
    <property type="match status" value="1"/>
</dbReference>
<dbReference type="Proteomes" id="UP000218151">
    <property type="component" value="Unassembled WGS sequence"/>
</dbReference>
<feature type="domain" description="Cyclic nucleotide-binding" evidence="5">
    <location>
        <begin position="7"/>
        <end position="111"/>
    </location>
</feature>
<dbReference type="PANTHER" id="PTHR24567:SF74">
    <property type="entry name" value="HTH-TYPE TRANSCRIPTIONAL REGULATOR ARCR"/>
    <property type="match status" value="1"/>
</dbReference>
<protein>
    <submittedName>
        <fullName evidence="7">Cyclic nucleotide-binding protein</fullName>
    </submittedName>
</protein>
<dbReference type="InterPro" id="IPR000595">
    <property type="entry name" value="cNMP-bd_dom"/>
</dbReference>
<dbReference type="GO" id="GO:0005829">
    <property type="term" value="C:cytosol"/>
    <property type="evidence" value="ECO:0007669"/>
    <property type="project" value="TreeGrafter"/>
</dbReference>
<accession>A0A2A2SCR5</accession>
<dbReference type="RefSeq" id="WP_095998820.1">
    <property type="nucleotide sequence ID" value="NZ_NSLI01000004.1"/>
</dbReference>
<evidence type="ECO:0000256" key="2">
    <source>
        <dbReference type="ARBA" id="ARBA00023125"/>
    </source>
</evidence>
<dbReference type="CDD" id="cd00038">
    <property type="entry name" value="CAP_ED"/>
    <property type="match status" value="1"/>
</dbReference>
<dbReference type="PROSITE" id="PS50042">
    <property type="entry name" value="CNMP_BINDING_3"/>
    <property type="match status" value="1"/>
</dbReference>
<feature type="domain" description="HTH crp-type" evidence="6">
    <location>
        <begin position="145"/>
        <end position="216"/>
    </location>
</feature>
<dbReference type="InterPro" id="IPR050397">
    <property type="entry name" value="Env_Response_Regulators"/>
</dbReference>
<feature type="region of interest" description="Disordered" evidence="4">
    <location>
        <begin position="225"/>
        <end position="248"/>
    </location>
</feature>
<dbReference type="SMART" id="SM00100">
    <property type="entry name" value="cNMP"/>
    <property type="match status" value="1"/>
</dbReference>
<keyword evidence="2" id="KW-0238">DNA-binding</keyword>
<keyword evidence="8" id="KW-1185">Reference proteome</keyword>
<evidence type="ECO:0000256" key="4">
    <source>
        <dbReference type="SAM" id="MobiDB-lite"/>
    </source>
</evidence>